<dbReference type="RefSeq" id="WP_102433675.1">
    <property type="nucleotide sequence ID" value="NZ_CAWNVI010000002.1"/>
</dbReference>
<sequence>MSKNLKHYQATTQLVTHALFALYFQIQGNKGYTPIKRRNEILVKFIKGQQKKAVYSTLKKEIKTMLAIGRNPKGNLEERLHDINRLNLEYKAKLTHADELYILFNHLFEALNFTSQLTKPDTEIEEDTLYMNQSEIEEGFDERNNQIKPLSVTVKTQRLEALMAYVESQGSYTIEVTHTDSEVVSLLLHKKVDAEGQNKAS</sequence>
<evidence type="ECO:0000313" key="1">
    <source>
        <dbReference type="EMBL" id="PMM78461.1"/>
    </source>
</evidence>
<gene>
    <name evidence="1" type="ORF">BCT49_00180</name>
</gene>
<proteinExistence type="predicted"/>
<dbReference type="Proteomes" id="UP000235406">
    <property type="component" value="Unassembled WGS sequence"/>
</dbReference>
<dbReference type="Pfam" id="PF11140">
    <property type="entry name" value="DUF2913"/>
    <property type="match status" value="1"/>
</dbReference>
<evidence type="ECO:0008006" key="3">
    <source>
        <dbReference type="Google" id="ProtNLM"/>
    </source>
</evidence>
<dbReference type="InterPro" id="IPR021316">
    <property type="entry name" value="DUF2913"/>
</dbReference>
<dbReference type="EMBL" id="MCZK01000002">
    <property type="protein sequence ID" value="PMM78461.1"/>
    <property type="molecule type" value="Genomic_DNA"/>
</dbReference>
<organism evidence="1 2">
    <name type="scientific">Vibrio lentus</name>
    <dbReference type="NCBI Taxonomy" id="136468"/>
    <lineage>
        <taxon>Bacteria</taxon>
        <taxon>Pseudomonadati</taxon>
        <taxon>Pseudomonadota</taxon>
        <taxon>Gammaproteobacteria</taxon>
        <taxon>Vibrionales</taxon>
        <taxon>Vibrionaceae</taxon>
        <taxon>Vibrio</taxon>
    </lineage>
</organism>
<accession>A0A2N7KP21</accession>
<comment type="caution">
    <text evidence="1">The sequence shown here is derived from an EMBL/GenBank/DDBJ whole genome shotgun (WGS) entry which is preliminary data.</text>
</comment>
<evidence type="ECO:0000313" key="2">
    <source>
        <dbReference type="Proteomes" id="UP000235406"/>
    </source>
</evidence>
<reference evidence="2" key="1">
    <citation type="submission" date="2016-07" db="EMBL/GenBank/DDBJ databases">
        <title>Nontailed viruses are major unrecognized killers of bacteria in the ocean.</title>
        <authorList>
            <person name="Kauffman K."/>
            <person name="Hussain F."/>
            <person name="Yang J."/>
            <person name="Arevalo P."/>
            <person name="Brown J."/>
            <person name="Cutler M."/>
            <person name="Kelly L."/>
            <person name="Polz M.F."/>
        </authorList>
    </citation>
    <scope>NUCLEOTIDE SEQUENCE [LARGE SCALE GENOMIC DNA]</scope>
    <source>
        <strain evidence="2">10N.261.46.F8</strain>
    </source>
</reference>
<dbReference type="OrthoDB" id="5879099at2"/>
<dbReference type="AlphaFoldDB" id="A0A2N7KP21"/>
<protein>
    <recommendedName>
        <fullName evidence="3">DUF2913 family protein</fullName>
    </recommendedName>
</protein>
<name>A0A2N7KP21_9VIBR</name>